<evidence type="ECO:0000313" key="10">
    <source>
        <dbReference type="EMBL" id="KAJ9552090.1"/>
    </source>
</evidence>
<evidence type="ECO:0000259" key="7">
    <source>
        <dbReference type="Pfam" id="PF00931"/>
    </source>
</evidence>
<dbReference type="InterPro" id="IPR027417">
    <property type="entry name" value="P-loop_NTPase"/>
</dbReference>
<dbReference type="Gene3D" id="3.80.10.10">
    <property type="entry name" value="Ribonuclease Inhibitor"/>
    <property type="match status" value="2"/>
</dbReference>
<keyword evidence="6" id="KW-0067">ATP-binding</keyword>
<dbReference type="PRINTS" id="PR00364">
    <property type="entry name" value="DISEASERSIST"/>
</dbReference>
<accession>A0AA38T0C4</accession>
<dbReference type="GO" id="GO:0051607">
    <property type="term" value="P:defense response to virus"/>
    <property type="evidence" value="ECO:0007669"/>
    <property type="project" value="UniProtKB-ARBA"/>
</dbReference>
<feature type="domain" description="Disease resistance R13L4/SHOC-2-like LRR" evidence="9">
    <location>
        <begin position="548"/>
        <end position="670"/>
    </location>
</feature>
<dbReference type="SUPFAM" id="SSF52540">
    <property type="entry name" value="P-loop containing nucleoside triphosphate hydrolases"/>
    <property type="match status" value="1"/>
</dbReference>
<comment type="similarity">
    <text evidence="1">Belongs to the disease resistance NB-LRR family.</text>
</comment>
<organism evidence="10 11">
    <name type="scientific">Centaurea solstitialis</name>
    <name type="common">yellow star-thistle</name>
    <dbReference type="NCBI Taxonomy" id="347529"/>
    <lineage>
        <taxon>Eukaryota</taxon>
        <taxon>Viridiplantae</taxon>
        <taxon>Streptophyta</taxon>
        <taxon>Embryophyta</taxon>
        <taxon>Tracheophyta</taxon>
        <taxon>Spermatophyta</taxon>
        <taxon>Magnoliopsida</taxon>
        <taxon>eudicotyledons</taxon>
        <taxon>Gunneridae</taxon>
        <taxon>Pentapetalae</taxon>
        <taxon>asterids</taxon>
        <taxon>campanulids</taxon>
        <taxon>Asterales</taxon>
        <taxon>Asteraceae</taxon>
        <taxon>Carduoideae</taxon>
        <taxon>Cardueae</taxon>
        <taxon>Centaureinae</taxon>
        <taxon>Centaurea</taxon>
    </lineage>
</organism>
<evidence type="ECO:0000256" key="6">
    <source>
        <dbReference type="ARBA" id="ARBA00022840"/>
    </source>
</evidence>
<feature type="domain" description="Disease resistance protein winged helix" evidence="8">
    <location>
        <begin position="426"/>
        <end position="495"/>
    </location>
</feature>
<dbReference type="PANTHER" id="PTHR15140:SF37">
    <property type="entry name" value="UBIQUITIN-LIKE DOMAIN-CONTAINING PROTEIN"/>
    <property type="match status" value="1"/>
</dbReference>
<keyword evidence="2" id="KW-0433">Leucine-rich repeat</keyword>
<evidence type="ECO:0000256" key="1">
    <source>
        <dbReference type="ARBA" id="ARBA00008894"/>
    </source>
</evidence>
<dbReference type="PANTHER" id="PTHR15140">
    <property type="entry name" value="TUBULIN-SPECIFIC CHAPERONE E"/>
    <property type="match status" value="1"/>
</dbReference>
<evidence type="ECO:0000256" key="3">
    <source>
        <dbReference type="ARBA" id="ARBA00022737"/>
    </source>
</evidence>
<dbReference type="InterPro" id="IPR002182">
    <property type="entry name" value="NB-ARC"/>
</dbReference>
<keyword evidence="4" id="KW-0547">Nucleotide-binding</keyword>
<dbReference type="InterPro" id="IPR055414">
    <property type="entry name" value="LRR_R13L4/SHOC2-like"/>
</dbReference>
<feature type="domain" description="NB-ARC" evidence="7">
    <location>
        <begin position="174"/>
        <end position="342"/>
    </location>
</feature>
<dbReference type="InterPro" id="IPR042197">
    <property type="entry name" value="Apaf_helical"/>
</dbReference>
<dbReference type="InterPro" id="IPR036388">
    <property type="entry name" value="WH-like_DNA-bd_sf"/>
</dbReference>
<dbReference type="GO" id="GO:0005524">
    <property type="term" value="F:ATP binding"/>
    <property type="evidence" value="ECO:0007669"/>
    <property type="project" value="UniProtKB-KW"/>
</dbReference>
<keyword evidence="3" id="KW-0677">Repeat</keyword>
<name>A0AA38T0C4_9ASTR</name>
<sequence length="1048" mass="121478">MAYTSGLQILMDNLKKLIHGNHHPIFKNHPMILSERPQFQLLYQEFDSIIQTLFTIHEDHRHPHELEKVRKLKKRFKDAAEEAQDIVDLFLHDVYRTTRVSSTSSDVFATFMNLENVMRSIESIKADFMTFNIHDMKMGLSPRIDCVKTQSSSTRNPLGTEKQSAEVIVGFDRDAELIRDKLTEDQKRLDVVSIVGMGGLGKTTLVTKVFNDRFVVYHFHVRAWATISQTYIKREFLTQILASSGVHHDLEEASDFKLREKLHKHLMGKRYLIVIDDIWSIKVWDDLKVFFPHENNGSRILLTSRHNEVALHAKPHGYIHSLPYLTEEQSWELLHQKVFHGDKCPEWLIEPGMQIAKKCHGLPLSVVVMAGILVKEEMNKDLWEKIASSVTSYVVSDEKGILEKLALSYHHLPHHLRECLLYLGGFREDFRFNVKRLTSLWGAEGFIEESGNQSMEDTAMAYLVDLVDRNLLIVSRRKFNGDIAACKLHDLVRELCLEKAKDERFFLTMDRPPLSSQLLERAWKKLRRVFTNQDIYIINFAHPPAPRVRSLLWFHRSTSLINELATHFRSFVLLRVLDIQKCELIDFPEGIALLVHLRYLAIWHSFGFPSSICNLWSLQTLIVKTRYSRMVLPNNISNLVNLRHLWCSKGLLLPTIEKSMNLQAISDIMFGHGVNFGKCFPSIKRLAVTCNRDDENHFELFPYLETMKLRGGFRQNHIWFPATLKKLSLLFCFLPWSAISIIQLLPNLEVLKLKENAFDGAQWNAGEQQFQQLKFLKLVNLNIQHWEVHSSSFPRLRRLTLLCCNNLEEIPLEIGEIITLELIETDSGNNSLVKSVKKIKKEQDEEGNTELKITVDGLELSTTLSEHEEYHFELLPYLETLDFVGLGSRCNHIWFPATLKKLTLKECCLPWSDMSIIQLLPKLEVLKLSRNAFMGTQWDACEQHFRQLKFLQLFDLNIKQWEASSMSFPCLKRLSLFECFHLEAIPLEIGEIATLELIETDRGNNSVVEAVKRIQQEQHDVGNDQLKITVNGMELSLHLSRYEGLESE</sequence>
<keyword evidence="11" id="KW-1185">Reference proteome</keyword>
<comment type="caution">
    <text evidence="10">The sequence shown here is derived from an EMBL/GenBank/DDBJ whole genome shotgun (WGS) entry which is preliminary data.</text>
</comment>
<dbReference type="Pfam" id="PF23598">
    <property type="entry name" value="LRR_14"/>
    <property type="match status" value="1"/>
</dbReference>
<dbReference type="Gene3D" id="1.10.8.430">
    <property type="entry name" value="Helical domain of apoptotic protease-activating factors"/>
    <property type="match status" value="1"/>
</dbReference>
<dbReference type="GO" id="GO:0043531">
    <property type="term" value="F:ADP binding"/>
    <property type="evidence" value="ECO:0007669"/>
    <property type="project" value="InterPro"/>
</dbReference>
<dbReference type="Gene3D" id="1.10.10.10">
    <property type="entry name" value="Winged helix-like DNA-binding domain superfamily/Winged helix DNA-binding domain"/>
    <property type="match status" value="1"/>
</dbReference>
<evidence type="ECO:0000313" key="11">
    <source>
        <dbReference type="Proteomes" id="UP001172457"/>
    </source>
</evidence>
<dbReference type="SUPFAM" id="SSF52058">
    <property type="entry name" value="L domain-like"/>
    <property type="match status" value="2"/>
</dbReference>
<reference evidence="10" key="1">
    <citation type="submission" date="2023-03" db="EMBL/GenBank/DDBJ databases">
        <title>Chromosome-scale reference genome and RAD-based genetic map of yellow starthistle (Centaurea solstitialis) reveal putative structural variation and QTLs associated with invader traits.</title>
        <authorList>
            <person name="Reatini B."/>
            <person name="Cang F.A."/>
            <person name="Jiang Q."/>
            <person name="Mckibben M.T.W."/>
            <person name="Barker M.S."/>
            <person name="Rieseberg L.H."/>
            <person name="Dlugosch K.M."/>
        </authorList>
    </citation>
    <scope>NUCLEOTIDE SEQUENCE</scope>
    <source>
        <strain evidence="10">CAN-66</strain>
        <tissue evidence="10">Leaf</tissue>
    </source>
</reference>
<dbReference type="Gene3D" id="1.20.5.4130">
    <property type="match status" value="1"/>
</dbReference>
<protein>
    <submittedName>
        <fullName evidence="10">Uncharacterized protein</fullName>
    </submittedName>
</protein>
<dbReference type="FunFam" id="3.40.50.300:FF:001091">
    <property type="entry name" value="Probable disease resistance protein At1g61300"/>
    <property type="match status" value="1"/>
</dbReference>
<dbReference type="FunFam" id="1.10.10.10:FF:000322">
    <property type="entry name" value="Probable disease resistance protein At1g63360"/>
    <property type="match status" value="1"/>
</dbReference>
<evidence type="ECO:0000256" key="4">
    <source>
        <dbReference type="ARBA" id="ARBA00022741"/>
    </source>
</evidence>
<evidence type="ECO:0000256" key="5">
    <source>
        <dbReference type="ARBA" id="ARBA00022821"/>
    </source>
</evidence>
<gene>
    <name evidence="10" type="ORF">OSB04_016135</name>
</gene>
<proteinExistence type="inferred from homology"/>
<keyword evidence="5" id="KW-0611">Plant defense</keyword>
<dbReference type="InterPro" id="IPR032675">
    <property type="entry name" value="LRR_dom_sf"/>
</dbReference>
<evidence type="ECO:0000259" key="9">
    <source>
        <dbReference type="Pfam" id="PF23598"/>
    </source>
</evidence>
<dbReference type="Pfam" id="PF00931">
    <property type="entry name" value="NB-ARC"/>
    <property type="match status" value="1"/>
</dbReference>
<evidence type="ECO:0000259" key="8">
    <source>
        <dbReference type="Pfam" id="PF23559"/>
    </source>
</evidence>
<dbReference type="Gene3D" id="3.40.50.300">
    <property type="entry name" value="P-loop containing nucleotide triphosphate hydrolases"/>
    <property type="match status" value="1"/>
</dbReference>
<dbReference type="Pfam" id="PF23559">
    <property type="entry name" value="WHD_DRP"/>
    <property type="match status" value="1"/>
</dbReference>
<dbReference type="Proteomes" id="UP001172457">
    <property type="component" value="Chromosome 4"/>
</dbReference>
<evidence type="ECO:0000256" key="2">
    <source>
        <dbReference type="ARBA" id="ARBA00022614"/>
    </source>
</evidence>
<dbReference type="AlphaFoldDB" id="A0AA38T0C4"/>
<dbReference type="EMBL" id="JARYMX010000004">
    <property type="protein sequence ID" value="KAJ9552090.1"/>
    <property type="molecule type" value="Genomic_DNA"/>
</dbReference>
<dbReference type="InterPro" id="IPR058922">
    <property type="entry name" value="WHD_DRP"/>
</dbReference>